<evidence type="ECO:0000313" key="4">
    <source>
        <dbReference type="Proteomes" id="UP000250235"/>
    </source>
</evidence>
<evidence type="ECO:0000256" key="1">
    <source>
        <dbReference type="SAM" id="MobiDB-lite"/>
    </source>
</evidence>
<feature type="signal peptide" evidence="2">
    <location>
        <begin position="1"/>
        <end position="23"/>
    </location>
</feature>
<keyword evidence="2" id="KW-0732">Signal</keyword>
<feature type="compositionally biased region" description="Polar residues" evidence="1">
    <location>
        <begin position="148"/>
        <end position="165"/>
    </location>
</feature>
<dbReference type="AlphaFoldDB" id="A0A2Z7DCT4"/>
<evidence type="ECO:0000256" key="2">
    <source>
        <dbReference type="SAM" id="SignalP"/>
    </source>
</evidence>
<name>A0A2Z7DCT4_9LAMI</name>
<evidence type="ECO:0000313" key="3">
    <source>
        <dbReference type="EMBL" id="KZV57450.1"/>
    </source>
</evidence>
<feature type="chain" id="PRO_5016259046" evidence="2">
    <location>
        <begin position="24"/>
        <end position="324"/>
    </location>
</feature>
<sequence>MLRSRRFLGAWGWSLVVSWWSLGFKKYAGSSKNHGWSRWARGASRRGSTSLVTHRACTLDPVGTMAGLVGTGWTWGWSSRRGSGHCGRSRDHERREVGIAQELGGGSRVDYGDMLGRTVRSNQLAAQSHASCQHGLAQKRKTTKHRFSQQTASKGSQGTEHNNMSCVSDLSTIPDRYHQTTLHMGPAQNNQYTALYLPAGIDNPSRKHKPSLKQVGFSEMALHHNPVLCLTSWCMQLFTPSKQISLPPISHPGQIIRTVQIYFPNELRPDRTLSDLTSTGTHESYRFSLKPRTDGLHSTTRFRPFKAGFSQNDVAPLPTQNIQL</sequence>
<reference evidence="3 4" key="1">
    <citation type="journal article" date="2015" name="Proc. Natl. Acad. Sci. U.S.A.">
        <title>The resurrection genome of Boea hygrometrica: A blueprint for survival of dehydration.</title>
        <authorList>
            <person name="Xiao L."/>
            <person name="Yang G."/>
            <person name="Zhang L."/>
            <person name="Yang X."/>
            <person name="Zhao S."/>
            <person name="Ji Z."/>
            <person name="Zhou Q."/>
            <person name="Hu M."/>
            <person name="Wang Y."/>
            <person name="Chen M."/>
            <person name="Xu Y."/>
            <person name="Jin H."/>
            <person name="Xiao X."/>
            <person name="Hu G."/>
            <person name="Bao F."/>
            <person name="Hu Y."/>
            <person name="Wan P."/>
            <person name="Li L."/>
            <person name="Deng X."/>
            <person name="Kuang T."/>
            <person name="Xiang C."/>
            <person name="Zhu J.K."/>
            <person name="Oliver M.J."/>
            <person name="He Y."/>
        </authorList>
    </citation>
    <scope>NUCLEOTIDE SEQUENCE [LARGE SCALE GENOMIC DNA]</scope>
    <source>
        <strain evidence="4">cv. XS01</strain>
    </source>
</reference>
<feature type="region of interest" description="Disordered" evidence="1">
    <location>
        <begin position="139"/>
        <end position="165"/>
    </location>
</feature>
<proteinExistence type="predicted"/>
<protein>
    <submittedName>
        <fullName evidence="3">Uncharacterized protein</fullName>
    </submittedName>
</protein>
<organism evidence="3 4">
    <name type="scientific">Dorcoceras hygrometricum</name>
    <dbReference type="NCBI Taxonomy" id="472368"/>
    <lineage>
        <taxon>Eukaryota</taxon>
        <taxon>Viridiplantae</taxon>
        <taxon>Streptophyta</taxon>
        <taxon>Embryophyta</taxon>
        <taxon>Tracheophyta</taxon>
        <taxon>Spermatophyta</taxon>
        <taxon>Magnoliopsida</taxon>
        <taxon>eudicotyledons</taxon>
        <taxon>Gunneridae</taxon>
        <taxon>Pentapetalae</taxon>
        <taxon>asterids</taxon>
        <taxon>lamiids</taxon>
        <taxon>Lamiales</taxon>
        <taxon>Gesneriaceae</taxon>
        <taxon>Didymocarpoideae</taxon>
        <taxon>Trichosporeae</taxon>
        <taxon>Loxocarpinae</taxon>
        <taxon>Dorcoceras</taxon>
    </lineage>
</organism>
<dbReference type="EMBL" id="KQ987289">
    <property type="protein sequence ID" value="KZV57450.1"/>
    <property type="molecule type" value="Genomic_DNA"/>
</dbReference>
<gene>
    <name evidence="3" type="ORF">F511_29231</name>
</gene>
<dbReference type="Proteomes" id="UP000250235">
    <property type="component" value="Unassembled WGS sequence"/>
</dbReference>
<accession>A0A2Z7DCT4</accession>
<keyword evidence="4" id="KW-1185">Reference proteome</keyword>